<feature type="compositionally biased region" description="Basic and acidic residues" evidence="8">
    <location>
        <begin position="186"/>
        <end position="198"/>
    </location>
</feature>
<evidence type="ECO:0000256" key="7">
    <source>
        <dbReference type="SAM" id="Coils"/>
    </source>
</evidence>
<keyword evidence="10" id="KW-1185">Reference proteome</keyword>
<sequence>MSSLEAGLARGVGVVRERVSAARAQAASAAASAAALDAKLARRHADLQRAEKRLHTVQKIKPAYQSELSALETEIAELWDQYVVRYRCVEALKHQLSLLERAQAEAAEEQQAAILQLIHKYEAEDVLGKLHDTDEEESSSESKDSSIHQPRPAARPRTRLRINTAGTRLGSARRAFGAMGSMGARDSLDDVRDEDDSRSASPSHSDSDMQLFGTPSPTLNSCFRCAKSNNGSGGAAGEGRETREGVSRWRPRPATRTLAAADDFADLIDDEEVSGAEAGAEAGAVNVAGGAGGRSSSSDSELRRADQLSDDEF</sequence>
<evidence type="ECO:0000256" key="5">
    <source>
        <dbReference type="ARBA" id="ARBA00023069"/>
    </source>
</evidence>
<feature type="region of interest" description="Disordered" evidence="8">
    <location>
        <begin position="279"/>
        <end position="313"/>
    </location>
</feature>
<keyword evidence="3" id="KW-0970">Cilium biogenesis/degradation</keyword>
<feature type="region of interest" description="Disordered" evidence="8">
    <location>
        <begin position="229"/>
        <end position="254"/>
    </location>
</feature>
<dbReference type="GO" id="GO:0030992">
    <property type="term" value="C:intraciliary transport particle B"/>
    <property type="evidence" value="ECO:0007669"/>
    <property type="project" value="TreeGrafter"/>
</dbReference>
<name>A0A0N1IBK7_PAPMA</name>
<feature type="region of interest" description="Disordered" evidence="8">
    <location>
        <begin position="131"/>
        <end position="215"/>
    </location>
</feature>
<feature type="compositionally biased region" description="Low complexity" evidence="8">
    <location>
        <begin position="279"/>
        <end position="299"/>
    </location>
</feature>
<reference evidence="9 10" key="1">
    <citation type="journal article" date="2015" name="Nat. Commun.">
        <title>Outbred genome sequencing and CRISPR/Cas9 gene editing in butterflies.</title>
        <authorList>
            <person name="Li X."/>
            <person name="Fan D."/>
            <person name="Zhang W."/>
            <person name="Liu G."/>
            <person name="Zhang L."/>
            <person name="Zhao L."/>
            <person name="Fang X."/>
            <person name="Chen L."/>
            <person name="Dong Y."/>
            <person name="Chen Y."/>
            <person name="Ding Y."/>
            <person name="Zhao R."/>
            <person name="Feng M."/>
            <person name="Zhu Y."/>
            <person name="Feng Y."/>
            <person name="Jiang X."/>
            <person name="Zhu D."/>
            <person name="Xiang H."/>
            <person name="Feng X."/>
            <person name="Li S."/>
            <person name="Wang J."/>
            <person name="Zhang G."/>
            <person name="Kronforst M.R."/>
            <person name="Wang W."/>
        </authorList>
    </citation>
    <scope>NUCLEOTIDE SEQUENCE [LARGE SCALE GENOMIC DNA]</scope>
    <source>
        <strain evidence="9">Ya'a_city_454_Pm</strain>
        <tissue evidence="9">Whole body</tissue>
    </source>
</reference>
<evidence type="ECO:0000256" key="8">
    <source>
        <dbReference type="SAM" id="MobiDB-lite"/>
    </source>
</evidence>
<dbReference type="GO" id="GO:0005815">
    <property type="term" value="C:microtubule organizing center"/>
    <property type="evidence" value="ECO:0007669"/>
    <property type="project" value="TreeGrafter"/>
</dbReference>
<evidence type="ECO:0000256" key="3">
    <source>
        <dbReference type="ARBA" id="ARBA00022794"/>
    </source>
</evidence>
<organism evidence="9 10">
    <name type="scientific">Papilio machaon</name>
    <name type="common">Old World swallowtail butterfly</name>
    <dbReference type="NCBI Taxonomy" id="76193"/>
    <lineage>
        <taxon>Eukaryota</taxon>
        <taxon>Metazoa</taxon>
        <taxon>Ecdysozoa</taxon>
        <taxon>Arthropoda</taxon>
        <taxon>Hexapoda</taxon>
        <taxon>Insecta</taxon>
        <taxon>Pterygota</taxon>
        <taxon>Neoptera</taxon>
        <taxon>Endopterygota</taxon>
        <taxon>Lepidoptera</taxon>
        <taxon>Glossata</taxon>
        <taxon>Ditrysia</taxon>
        <taxon>Papilionoidea</taxon>
        <taxon>Papilionidae</taxon>
        <taxon>Papilioninae</taxon>
        <taxon>Papilio</taxon>
    </lineage>
</organism>
<keyword evidence="6" id="KW-0966">Cell projection</keyword>
<protein>
    <submittedName>
        <fullName evidence="9">Clusterin-associated protein 1-like</fullName>
    </submittedName>
</protein>
<dbReference type="EMBL" id="KQ460044">
    <property type="protein sequence ID" value="KPJ18310.1"/>
    <property type="molecule type" value="Genomic_DNA"/>
</dbReference>
<dbReference type="GO" id="GO:0060271">
    <property type="term" value="P:cilium assembly"/>
    <property type="evidence" value="ECO:0007669"/>
    <property type="project" value="TreeGrafter"/>
</dbReference>
<proteinExistence type="inferred from homology"/>
<dbReference type="InParanoid" id="A0A0N1IBK7"/>
<dbReference type="Proteomes" id="UP000053240">
    <property type="component" value="Unassembled WGS sequence"/>
</dbReference>
<evidence type="ECO:0000313" key="9">
    <source>
        <dbReference type="EMBL" id="KPJ18310.1"/>
    </source>
</evidence>
<comment type="similarity">
    <text evidence="2">Belongs to the CLUAP1 family.</text>
</comment>
<evidence type="ECO:0000256" key="2">
    <source>
        <dbReference type="ARBA" id="ARBA00008340"/>
    </source>
</evidence>
<dbReference type="GO" id="GO:0005929">
    <property type="term" value="C:cilium"/>
    <property type="evidence" value="ECO:0007669"/>
    <property type="project" value="UniProtKB-SubCell"/>
</dbReference>
<evidence type="ECO:0000256" key="6">
    <source>
        <dbReference type="ARBA" id="ARBA00023273"/>
    </source>
</evidence>
<dbReference type="InterPro" id="IPR019366">
    <property type="entry name" value="Clusterin-associated_protein-1"/>
</dbReference>
<keyword evidence="5" id="KW-0969">Cilium</keyword>
<dbReference type="AlphaFoldDB" id="A0A0N1IBK7"/>
<comment type="subcellular location">
    <subcellularLocation>
        <location evidence="1">Cell projection</location>
        <location evidence="1">Cilium</location>
    </subcellularLocation>
</comment>
<feature type="coiled-coil region" evidence="7">
    <location>
        <begin position="89"/>
        <end position="124"/>
    </location>
</feature>
<dbReference type="PANTHER" id="PTHR21547:SF0">
    <property type="entry name" value="CLUSTERIN-ASSOCIATED PROTEIN 1"/>
    <property type="match status" value="1"/>
</dbReference>
<evidence type="ECO:0000256" key="4">
    <source>
        <dbReference type="ARBA" id="ARBA00023054"/>
    </source>
</evidence>
<gene>
    <name evidence="9" type="ORF">RR48_04756</name>
</gene>
<dbReference type="Pfam" id="PF10234">
    <property type="entry name" value="Cluap1"/>
    <property type="match status" value="1"/>
</dbReference>
<dbReference type="PANTHER" id="PTHR21547">
    <property type="entry name" value="CLUSTERIN ASSOCIATED PROTEIN 1"/>
    <property type="match status" value="1"/>
</dbReference>
<evidence type="ECO:0000313" key="10">
    <source>
        <dbReference type="Proteomes" id="UP000053240"/>
    </source>
</evidence>
<keyword evidence="4 7" id="KW-0175">Coiled coil</keyword>
<dbReference type="STRING" id="76193.A0A0N1IBK7"/>
<evidence type="ECO:0000256" key="1">
    <source>
        <dbReference type="ARBA" id="ARBA00004138"/>
    </source>
</evidence>
<accession>A0A0N1IBK7</accession>
<feature type="compositionally biased region" description="Basic and acidic residues" evidence="8">
    <location>
        <begin position="238"/>
        <end position="247"/>
    </location>
</feature>